<gene>
    <name evidence="10" type="primary">106056429</name>
</gene>
<feature type="domain" description="Tyrosine-protein phosphatase" evidence="8">
    <location>
        <begin position="553"/>
        <end position="815"/>
    </location>
</feature>
<dbReference type="InterPro" id="IPR016130">
    <property type="entry name" value="Tyr_Pase_AS"/>
</dbReference>
<dbReference type="AlphaFoldDB" id="A0A2C9JI50"/>
<dbReference type="STRING" id="6526.A0A2C9JI50"/>
<feature type="transmembrane region" description="Helical" evidence="6">
    <location>
        <begin position="476"/>
        <end position="501"/>
    </location>
</feature>
<dbReference type="InterPro" id="IPR000387">
    <property type="entry name" value="Tyr_Pase_dom"/>
</dbReference>
<evidence type="ECO:0000256" key="4">
    <source>
        <dbReference type="ARBA" id="ARBA00051722"/>
    </source>
</evidence>
<evidence type="ECO:0000259" key="9">
    <source>
        <dbReference type="PROSITE" id="PS50056"/>
    </source>
</evidence>
<dbReference type="InterPro" id="IPR050348">
    <property type="entry name" value="Protein-Tyr_Phosphatase"/>
</dbReference>
<sequence>MWTTSFTRILISLFTFVCFISFDVAANGSASNNDPDTIANYSNGNFIDNKPSSKNQDNGASSHIGITTNEEVTDRPKKQDVTSVLKTAYQELDASKLIKESSTSVKTPTTISATSTPISSTSATSIPTANTSATFTPPVTTSATPASPSTSDTSTSASSTSATPASPSTSDTSTSASSTSATSTSLSSTSATSTSPSSTSATSTPPSSTSATSTSLSSTSATSTSPSSTSATSIPPSSTSATSTSLSSTSATSTSPSSTSATSTPPSSTSATSTSPSSTSATTTSPSSTSATSTSPSSTSATYTSPSSTSATSTSASSTSATSTSASSTSDTSTSASSTSDTSTSASSTSATSTPPATNTKSPSSTSATSTPPSSTSDTSTSASSTSATSTPPATNTKSPSSTSATSIPPTTSIATTESPTITSATTGSSFTSATTPLPIITTTEQLITTNESTSRTTEVFTRAIQAAETANNTSAIVGGVIGCILGLAAIAASVVFIFYFKRRSSQPRSRLSSPLVELDKKAQDYILEHRPIKILEFKEQVKRLHKDSNLLFQDDFEDIKKLSSRLPYTSNDAKKEGNKAKNRYSNILPYDHSRVKLLFQMEDDETMDYINANYIPGYNSVREYIATQGPLKSTLSDFWRMLWEQNSHVIVMLSDLYENQKPKVELYWPENLGEPTRYDNFTVELTNFSQFNSIIIRTFRISKGTEVRKVVHFFIVWSDFDADLEVRDFLDLVQVVRMEASTKKSGPIIVHCSAGVGRTGTFIALDYFMQYIEKHSLQDSIDVFSYVMKMRNNRVSMVQAEVQYIFIHDVLVEVIDKKIKLEEGQMNQHIYYNDDDHAKNDETVYVNMNELTNMKTGQENKAYEHDNDKDEESINV</sequence>
<dbReference type="PROSITE" id="PS00383">
    <property type="entry name" value="TYR_PHOSPHATASE_1"/>
    <property type="match status" value="1"/>
</dbReference>
<dbReference type="EnsemblMetazoa" id="BGLB002849-RB">
    <property type="protein sequence ID" value="BGLB002849-PB"/>
    <property type="gene ID" value="BGLB002849"/>
</dbReference>
<dbReference type="GO" id="GO:0004725">
    <property type="term" value="F:protein tyrosine phosphatase activity"/>
    <property type="evidence" value="ECO:0007669"/>
    <property type="project" value="UniProtKB-EC"/>
</dbReference>
<feature type="compositionally biased region" description="Low complexity" evidence="5">
    <location>
        <begin position="107"/>
        <end position="436"/>
    </location>
</feature>
<accession>A0A2C9JI50</accession>
<evidence type="ECO:0000256" key="3">
    <source>
        <dbReference type="ARBA" id="ARBA00022912"/>
    </source>
</evidence>
<comment type="catalytic activity">
    <reaction evidence="4">
        <text>O-phospho-L-tyrosyl-[protein] + H2O = L-tyrosyl-[protein] + phosphate</text>
        <dbReference type="Rhea" id="RHEA:10684"/>
        <dbReference type="Rhea" id="RHEA-COMP:10136"/>
        <dbReference type="Rhea" id="RHEA-COMP:20101"/>
        <dbReference type="ChEBI" id="CHEBI:15377"/>
        <dbReference type="ChEBI" id="CHEBI:43474"/>
        <dbReference type="ChEBI" id="CHEBI:46858"/>
        <dbReference type="ChEBI" id="CHEBI:61978"/>
        <dbReference type="EC" id="3.1.3.48"/>
    </reaction>
</comment>
<evidence type="ECO:0000313" key="10">
    <source>
        <dbReference type="EnsemblMetazoa" id="BGLB002849-PB"/>
    </source>
</evidence>
<dbReference type="VEuPathDB" id="VectorBase:BGLB002849"/>
<evidence type="ECO:0000259" key="8">
    <source>
        <dbReference type="PROSITE" id="PS50055"/>
    </source>
</evidence>
<evidence type="ECO:0000313" key="11">
    <source>
        <dbReference type="Proteomes" id="UP000076420"/>
    </source>
</evidence>
<keyword evidence="6" id="KW-0812">Transmembrane</keyword>
<dbReference type="PANTHER" id="PTHR19134">
    <property type="entry name" value="RECEPTOR-TYPE TYROSINE-PROTEIN PHOSPHATASE"/>
    <property type="match status" value="1"/>
</dbReference>
<evidence type="ECO:0000256" key="7">
    <source>
        <dbReference type="SAM" id="SignalP"/>
    </source>
</evidence>
<dbReference type="InterPro" id="IPR003595">
    <property type="entry name" value="Tyr_Pase_cat"/>
</dbReference>
<dbReference type="PANTHER" id="PTHR19134:SF449">
    <property type="entry name" value="TYROSINE-PROTEIN PHOSPHATASE 1"/>
    <property type="match status" value="1"/>
</dbReference>
<keyword evidence="3" id="KW-0904">Protein phosphatase</keyword>
<keyword evidence="6" id="KW-0472">Membrane</keyword>
<dbReference type="CDD" id="cd12087">
    <property type="entry name" value="TM_EGFR-like"/>
    <property type="match status" value="1"/>
</dbReference>
<feature type="region of interest" description="Disordered" evidence="5">
    <location>
        <begin position="42"/>
        <end position="80"/>
    </location>
</feature>
<feature type="region of interest" description="Disordered" evidence="5">
    <location>
        <begin position="857"/>
        <end position="877"/>
    </location>
</feature>
<evidence type="ECO:0000256" key="1">
    <source>
        <dbReference type="ARBA" id="ARBA00013064"/>
    </source>
</evidence>
<feature type="chain" id="PRO_5012090094" description="protein-tyrosine-phosphatase" evidence="7">
    <location>
        <begin position="26"/>
        <end position="877"/>
    </location>
</feature>
<dbReference type="Proteomes" id="UP000076420">
    <property type="component" value="Unassembled WGS sequence"/>
</dbReference>
<feature type="domain" description="Tyrosine specific protein phosphatases" evidence="9">
    <location>
        <begin position="728"/>
        <end position="806"/>
    </location>
</feature>
<dbReference type="SUPFAM" id="SSF52799">
    <property type="entry name" value="(Phosphotyrosine protein) phosphatases II"/>
    <property type="match status" value="1"/>
</dbReference>
<name>A0A2C9JI50_BIOGL</name>
<reference evidence="10" key="1">
    <citation type="submission" date="2020-05" db="UniProtKB">
        <authorList>
            <consortium name="EnsemblMetazoa"/>
        </authorList>
    </citation>
    <scope>IDENTIFICATION</scope>
    <source>
        <strain evidence="10">BB02</strain>
    </source>
</reference>
<keyword evidence="2" id="KW-0378">Hydrolase</keyword>
<dbReference type="Gene3D" id="3.90.190.10">
    <property type="entry name" value="Protein tyrosine phosphatase superfamily"/>
    <property type="match status" value="1"/>
</dbReference>
<dbReference type="InterPro" id="IPR000242">
    <property type="entry name" value="PTP_cat"/>
</dbReference>
<protein>
    <recommendedName>
        <fullName evidence="1">protein-tyrosine-phosphatase</fullName>
        <ecNumber evidence="1">3.1.3.48</ecNumber>
    </recommendedName>
</protein>
<proteinExistence type="predicted"/>
<feature type="compositionally biased region" description="Polar residues" evidence="5">
    <location>
        <begin position="42"/>
        <end position="70"/>
    </location>
</feature>
<evidence type="ECO:0000256" key="5">
    <source>
        <dbReference type="SAM" id="MobiDB-lite"/>
    </source>
</evidence>
<keyword evidence="7" id="KW-0732">Signal</keyword>
<dbReference type="PROSITE" id="PS50056">
    <property type="entry name" value="TYR_PHOSPHATASE_2"/>
    <property type="match status" value="1"/>
</dbReference>
<evidence type="ECO:0000256" key="2">
    <source>
        <dbReference type="ARBA" id="ARBA00022801"/>
    </source>
</evidence>
<dbReference type="PROSITE" id="PS50055">
    <property type="entry name" value="TYR_PHOSPHATASE_PTP"/>
    <property type="match status" value="1"/>
</dbReference>
<dbReference type="Pfam" id="PF00102">
    <property type="entry name" value="Y_phosphatase"/>
    <property type="match status" value="1"/>
</dbReference>
<dbReference type="FunFam" id="3.90.190.10:FF:000102">
    <property type="entry name" value="Receptor-type tyrosine-protein phosphatase"/>
    <property type="match status" value="1"/>
</dbReference>
<dbReference type="InterPro" id="IPR029021">
    <property type="entry name" value="Prot-tyrosine_phosphatase-like"/>
</dbReference>
<dbReference type="SMART" id="SM00404">
    <property type="entry name" value="PTPc_motif"/>
    <property type="match status" value="1"/>
</dbReference>
<organism evidence="10 11">
    <name type="scientific">Biomphalaria glabrata</name>
    <name type="common">Bloodfluke planorb</name>
    <name type="synonym">Freshwater snail</name>
    <dbReference type="NCBI Taxonomy" id="6526"/>
    <lineage>
        <taxon>Eukaryota</taxon>
        <taxon>Metazoa</taxon>
        <taxon>Spiralia</taxon>
        <taxon>Lophotrochozoa</taxon>
        <taxon>Mollusca</taxon>
        <taxon>Gastropoda</taxon>
        <taxon>Heterobranchia</taxon>
        <taxon>Euthyneura</taxon>
        <taxon>Panpulmonata</taxon>
        <taxon>Hygrophila</taxon>
        <taxon>Lymnaeoidea</taxon>
        <taxon>Planorbidae</taxon>
        <taxon>Biomphalaria</taxon>
    </lineage>
</organism>
<dbReference type="OrthoDB" id="9993594at2759"/>
<dbReference type="PRINTS" id="PR00700">
    <property type="entry name" value="PRTYPHPHTASE"/>
</dbReference>
<keyword evidence="6" id="KW-1133">Transmembrane helix</keyword>
<evidence type="ECO:0000256" key="6">
    <source>
        <dbReference type="SAM" id="Phobius"/>
    </source>
</evidence>
<dbReference type="SMART" id="SM00194">
    <property type="entry name" value="PTPc"/>
    <property type="match status" value="1"/>
</dbReference>
<feature type="signal peptide" evidence="7">
    <location>
        <begin position="1"/>
        <end position="25"/>
    </location>
</feature>
<feature type="region of interest" description="Disordered" evidence="5">
    <location>
        <begin position="101"/>
        <end position="436"/>
    </location>
</feature>
<dbReference type="VEuPathDB" id="VectorBase:BGLAX_037752"/>
<dbReference type="EC" id="3.1.3.48" evidence="1"/>
<dbReference type="KEGG" id="bgt:106056429"/>